<comment type="caution">
    <text evidence="1">The sequence shown here is derived from an EMBL/GenBank/DDBJ whole genome shotgun (WGS) entry which is preliminary data.</text>
</comment>
<evidence type="ECO:0000313" key="2">
    <source>
        <dbReference type="Proteomes" id="UP000189800"/>
    </source>
</evidence>
<evidence type="ECO:0000313" key="1">
    <source>
        <dbReference type="EMBL" id="OOS24660.1"/>
    </source>
</evidence>
<sequence length="84" mass="9879">MIESIAEKYSQYLKEHLLMDGKTAILLSDDTIVGFDVYRYLDHKEDVCLFIHKPTGDKFYLTAPEVNELYVFLYHFDKLILGED</sequence>
<proteinExistence type="predicted"/>
<organism evidence="1 2">
    <name type="scientific">Moraxella pluranimalium</name>
    <dbReference type="NCBI Taxonomy" id="470453"/>
    <lineage>
        <taxon>Bacteria</taxon>
        <taxon>Pseudomonadati</taxon>
        <taxon>Pseudomonadota</taxon>
        <taxon>Gammaproteobacteria</taxon>
        <taxon>Moraxellales</taxon>
        <taxon>Moraxellaceae</taxon>
        <taxon>Moraxella</taxon>
    </lineage>
</organism>
<keyword evidence="2" id="KW-1185">Reference proteome</keyword>
<reference evidence="1 2" key="1">
    <citation type="submission" date="2017-02" db="EMBL/GenBank/DDBJ databases">
        <title>Draft genome sequence of Moraxella pluranimalium CCUG 54913T type strain.</title>
        <authorList>
            <person name="Salva-Serra F."/>
            <person name="Engstrom-Jakobsson H."/>
            <person name="Thorell K."/>
            <person name="Jaen-Luchoro D."/>
            <person name="Gonzales-Siles L."/>
            <person name="Karlsson R."/>
            <person name="Yazdan S."/>
            <person name="Boulund F."/>
            <person name="Johnning A."/>
            <person name="Engstrand L."/>
            <person name="Kristiansson E."/>
            <person name="Moore E."/>
        </authorList>
    </citation>
    <scope>NUCLEOTIDE SEQUENCE [LARGE SCALE GENOMIC DNA]</scope>
    <source>
        <strain evidence="1 2">CCUG 54913</strain>
    </source>
</reference>
<dbReference type="EMBL" id="MUYU01000009">
    <property type="protein sequence ID" value="OOS24660.1"/>
    <property type="molecule type" value="Genomic_DNA"/>
</dbReference>
<protein>
    <submittedName>
        <fullName evidence="1">Uncharacterized protein</fullName>
    </submittedName>
</protein>
<dbReference type="Proteomes" id="UP000189800">
    <property type="component" value="Unassembled WGS sequence"/>
</dbReference>
<dbReference type="AlphaFoldDB" id="A0A1T0CQN6"/>
<accession>A0A1T0CQN6</accession>
<dbReference type="RefSeq" id="WP_078253828.1">
    <property type="nucleotide sequence ID" value="NZ_MUYU01000009.1"/>
</dbReference>
<gene>
    <name evidence="1" type="ORF">B0680_04330</name>
</gene>
<name>A0A1T0CQN6_9GAMM</name>
<dbReference type="STRING" id="470453.B0680_04330"/>